<accession>A0A1I8PVP9</accession>
<dbReference type="InterPro" id="IPR008494">
    <property type="entry name" value="DUF776"/>
</dbReference>
<evidence type="ECO:0000256" key="2">
    <source>
        <dbReference type="ARBA" id="ARBA00022553"/>
    </source>
</evidence>
<evidence type="ECO:0000313" key="7">
    <source>
        <dbReference type="Proteomes" id="UP000095300"/>
    </source>
</evidence>
<evidence type="ECO:0000256" key="4">
    <source>
        <dbReference type="ARBA" id="ARBA00031405"/>
    </source>
</evidence>
<name>A0A1I8PVP9_STOCA</name>
<sequence length="336" mass="36934">MATDEELPDKLNKLQIAPVLPQAKLTANNTPLALNPFFGVSGDFAKSTKATNENDDEGKHRKSLWMPSRSVSCPRCRFRRASESSVLDELKHIPSSNTNLMGCPRLSLLNSGVLKQSLKKGVASAASSGSRKILLREPVLKALSFCLHPQSSARRKLTSSKNGEDGFELCNPNNERLPLTTKGMSDFRDLIDECHNLLKEDVQFSSRPDLISMPNRNSKTFTKMQSQTCSSKQRHRTNSKPKALDSSVTEDRIGGCVSDSVTDNSHNFNALAQPPLNVQRSGYAEQRCSTTCSQQAAGNSAAAPSDDITITELASYFDTFVHIPKKMSSMAEMMYI</sequence>
<evidence type="ECO:0000256" key="1">
    <source>
        <dbReference type="ARBA" id="ARBA00015005"/>
    </source>
</evidence>
<dbReference type="EnsemblMetazoa" id="SCAU011546-RA">
    <property type="protein sequence ID" value="SCAU011546-PA"/>
    <property type="gene ID" value="SCAU011546"/>
</dbReference>
<dbReference type="Proteomes" id="UP000095300">
    <property type="component" value="Unassembled WGS sequence"/>
</dbReference>
<proteinExistence type="predicted"/>
<organism evidence="6 7">
    <name type="scientific">Stomoxys calcitrans</name>
    <name type="common">Stable fly</name>
    <name type="synonym">Conops calcitrans</name>
    <dbReference type="NCBI Taxonomy" id="35570"/>
    <lineage>
        <taxon>Eukaryota</taxon>
        <taxon>Metazoa</taxon>
        <taxon>Ecdysozoa</taxon>
        <taxon>Arthropoda</taxon>
        <taxon>Hexapoda</taxon>
        <taxon>Insecta</taxon>
        <taxon>Pterygota</taxon>
        <taxon>Neoptera</taxon>
        <taxon>Endopterygota</taxon>
        <taxon>Diptera</taxon>
        <taxon>Brachycera</taxon>
        <taxon>Muscomorpha</taxon>
        <taxon>Muscoidea</taxon>
        <taxon>Muscidae</taxon>
        <taxon>Stomoxys</taxon>
    </lineage>
</organism>
<evidence type="ECO:0000313" key="6">
    <source>
        <dbReference type="EnsemblMetazoa" id="SCAU011546-PA"/>
    </source>
</evidence>
<feature type="compositionally biased region" description="Polar residues" evidence="5">
    <location>
        <begin position="214"/>
        <end position="231"/>
    </location>
</feature>
<gene>
    <name evidence="6" type="primary">106081135</name>
</gene>
<dbReference type="AlphaFoldDB" id="A0A1I8PVP9"/>
<dbReference type="OrthoDB" id="10045817at2759"/>
<reference evidence="6" key="1">
    <citation type="submission" date="2020-05" db="UniProtKB">
        <authorList>
            <consortium name="EnsemblMetazoa"/>
        </authorList>
    </citation>
    <scope>IDENTIFICATION</scope>
    <source>
        <strain evidence="6">USDA</strain>
    </source>
</reference>
<keyword evidence="7" id="KW-1185">Reference proteome</keyword>
<dbReference type="PANTHER" id="PTHR31383:SF2">
    <property type="entry name" value="OXIDATIVE STRESS-RESPONSIVE SERINE-RICH PROTEIN 1"/>
    <property type="match status" value="1"/>
</dbReference>
<dbReference type="VEuPathDB" id="VectorBase:SCAU011546"/>
<protein>
    <recommendedName>
        <fullName evidence="1">Oxidative stress-responsive serine-rich protein 1</fullName>
    </recommendedName>
    <alternativeName>
        <fullName evidence="4">Oxidative stress-responsive protein 1</fullName>
    </alternativeName>
    <alternativeName>
        <fullName evidence="3">Peroxide-inducible transcript 1 protein</fullName>
    </alternativeName>
</protein>
<dbReference type="GO" id="GO:0070301">
    <property type="term" value="P:cellular response to hydrogen peroxide"/>
    <property type="evidence" value="ECO:0007669"/>
    <property type="project" value="TreeGrafter"/>
</dbReference>
<evidence type="ECO:0000256" key="5">
    <source>
        <dbReference type="SAM" id="MobiDB-lite"/>
    </source>
</evidence>
<feature type="region of interest" description="Disordered" evidence="5">
    <location>
        <begin position="208"/>
        <end position="247"/>
    </location>
</feature>
<dbReference type="KEGG" id="scac:106081135"/>
<dbReference type="PANTHER" id="PTHR31383">
    <property type="entry name" value="OXIDATIVE STRESS-RESPONSE SERINE-RICH PROTEIN 1"/>
    <property type="match status" value="1"/>
</dbReference>
<evidence type="ECO:0000256" key="3">
    <source>
        <dbReference type="ARBA" id="ARBA00029721"/>
    </source>
</evidence>
<keyword evidence="2" id="KW-0597">Phosphoprotein</keyword>